<name>A0A1I1DKJ6_9BURK</name>
<accession>A0A1I1DKJ6</accession>
<reference evidence="2" key="1">
    <citation type="submission" date="2016-10" db="EMBL/GenBank/DDBJ databases">
        <authorList>
            <person name="Varghese N."/>
            <person name="Submissions S."/>
        </authorList>
    </citation>
    <scope>NUCLEOTIDE SEQUENCE [LARGE SCALE GENOMIC DNA]</scope>
    <source>
        <strain evidence="2">CGMCC 1.12041</strain>
    </source>
</reference>
<dbReference type="RefSeq" id="WP_177207615.1">
    <property type="nucleotide sequence ID" value="NZ_FOLD01000001.1"/>
</dbReference>
<evidence type="ECO:0000313" key="2">
    <source>
        <dbReference type="Proteomes" id="UP000198639"/>
    </source>
</evidence>
<keyword evidence="2" id="KW-1185">Reference proteome</keyword>
<sequence length="83" mass="9004">MWKLIDGQTLACRGWDDEYVVYNDLSGDTHLFGADAMQVLLQLRVAPASEETLAAALQAGPGDREALGVMLAELSALSLVERR</sequence>
<evidence type="ECO:0000313" key="1">
    <source>
        <dbReference type="EMBL" id="SFB75364.1"/>
    </source>
</evidence>
<proteinExistence type="predicted"/>
<organism evidence="1 2">
    <name type="scientific">Massilia yuzhufengensis</name>
    <dbReference type="NCBI Taxonomy" id="1164594"/>
    <lineage>
        <taxon>Bacteria</taxon>
        <taxon>Pseudomonadati</taxon>
        <taxon>Pseudomonadota</taxon>
        <taxon>Betaproteobacteria</taxon>
        <taxon>Burkholderiales</taxon>
        <taxon>Oxalobacteraceae</taxon>
        <taxon>Telluria group</taxon>
        <taxon>Massilia</taxon>
    </lineage>
</organism>
<protein>
    <submittedName>
        <fullName evidence="1">PqqD family protein, HPr-rel-A system</fullName>
    </submittedName>
</protein>
<dbReference type="InterPro" id="IPR027599">
    <property type="entry name" value="PqqD-rel_X"/>
</dbReference>
<dbReference type="NCBIfam" id="TIGR04353">
    <property type="entry name" value="PqqD_rel_X"/>
    <property type="match status" value="1"/>
</dbReference>
<gene>
    <name evidence="1" type="ORF">SAMN05216204_101256</name>
</gene>
<dbReference type="STRING" id="1164594.SAMN05216204_101256"/>
<dbReference type="AlphaFoldDB" id="A0A1I1DKJ6"/>
<dbReference type="Proteomes" id="UP000198639">
    <property type="component" value="Unassembled WGS sequence"/>
</dbReference>
<dbReference type="EMBL" id="FOLD01000001">
    <property type="protein sequence ID" value="SFB75364.1"/>
    <property type="molecule type" value="Genomic_DNA"/>
</dbReference>